<feature type="coiled-coil region" evidence="1">
    <location>
        <begin position="527"/>
        <end position="568"/>
    </location>
</feature>
<evidence type="ECO:0000313" key="4">
    <source>
        <dbReference type="Proteomes" id="UP001295684"/>
    </source>
</evidence>
<protein>
    <submittedName>
        <fullName evidence="3">Uncharacterized protein</fullName>
    </submittedName>
</protein>
<evidence type="ECO:0000256" key="2">
    <source>
        <dbReference type="SAM" id="MobiDB-lite"/>
    </source>
</evidence>
<sequence length="884" mass="102948">MSDRNINFKRSQRDPRNTEEFLEPNKSLPLKRGISAKNSLGQELFSEFLNTENKKKKSSNLKMNKEEKKKNSKSKNIGMTNSESSDLEIDNESQEYAKKELEGNQDALSQIHPEIWNNIPYPIVDGIKALIRHIRKQDSLIEEQEEKHNELVEKQKFHVHRLSQEIDKIENIAHDKVARIERNFTQAFNEIRKGHENKNSGLIQKIDKAAVLINNVKATIHRMNLKLEKCEESDMERAWTLAKIDESRYKLQDFVDFELDNIKKEVRKILQEEKKIPGFIGEGEKYPTAEKYYQTIEERFNNHYQRFLEVDDDIFKIIETDLPSIHEDIKTIRGVARKQEEEIQSKIGKKENKEQELLFQNKIEGMKNHISMQESKVGKEIKEITKKADQFTSKSEIKLNQMQNKLTDLLDYDYPDTKAEMEEIKETFQKLQVKIADFSQAQRRGSLLRKKTTLISKLSKEETQKIPEQPEMENKFDSAEKKANTFKEPDKVLKEESKSIHNDSFSEATSSLEDTDEMLEEQFNAKFEPLQKAIEDLNEQNTDLRKQLDQMTQKAKEEEADNHKTELINIDLKNIRKWCMELESKVDTSDTQISNATKRLDKYGESLNYFKGTIRDTQALQAEITGVKDQLLKRMRDARANPNTRKEMTNSVKENIQKFTSKKSYWGSNERKEESSKVDRRALSKSVKGTFKPKPASTKTSLERVNKVDLGKKIVTNAKKLSTMMKNNYIGSIPEASKTMVKLSQEAVKMPNLSSFKPLNLNHKELKDPRMFYQNEQKLNESVQDTNQTKSAMIFHRRSSSTSSHLMDSERSRISQKGNVMKKHLNLDLTNPINSQPVTKDKRKVSPNRLIPLKVDYEDIDNLANVKKRESLMNIKPDKKLPHL</sequence>
<gene>
    <name evidence="3" type="ORF">ECRASSUSDP1_LOCUS18920</name>
</gene>
<organism evidence="3 4">
    <name type="scientific">Euplotes crassus</name>
    <dbReference type="NCBI Taxonomy" id="5936"/>
    <lineage>
        <taxon>Eukaryota</taxon>
        <taxon>Sar</taxon>
        <taxon>Alveolata</taxon>
        <taxon>Ciliophora</taxon>
        <taxon>Intramacronucleata</taxon>
        <taxon>Spirotrichea</taxon>
        <taxon>Hypotrichia</taxon>
        <taxon>Euplotida</taxon>
        <taxon>Euplotidae</taxon>
        <taxon>Moneuplotes</taxon>
    </lineage>
</organism>
<accession>A0AAD1XRL5</accession>
<evidence type="ECO:0000256" key="1">
    <source>
        <dbReference type="SAM" id="Coils"/>
    </source>
</evidence>
<name>A0AAD1XRL5_EUPCR</name>
<keyword evidence="4" id="KW-1185">Reference proteome</keyword>
<feature type="region of interest" description="Disordered" evidence="2">
    <location>
        <begin position="51"/>
        <end position="89"/>
    </location>
</feature>
<feature type="region of interest" description="Disordered" evidence="2">
    <location>
        <begin position="1"/>
        <end position="27"/>
    </location>
</feature>
<evidence type="ECO:0000313" key="3">
    <source>
        <dbReference type="EMBL" id="CAI2377534.1"/>
    </source>
</evidence>
<comment type="caution">
    <text evidence="3">The sequence shown here is derived from an EMBL/GenBank/DDBJ whole genome shotgun (WGS) entry which is preliminary data.</text>
</comment>
<feature type="coiled-coil region" evidence="1">
    <location>
        <begin position="127"/>
        <end position="154"/>
    </location>
</feature>
<keyword evidence="1" id="KW-0175">Coiled coil</keyword>
<dbReference type="Proteomes" id="UP001295684">
    <property type="component" value="Unassembled WGS sequence"/>
</dbReference>
<dbReference type="EMBL" id="CAMPGE010019181">
    <property type="protein sequence ID" value="CAI2377534.1"/>
    <property type="molecule type" value="Genomic_DNA"/>
</dbReference>
<dbReference type="AlphaFoldDB" id="A0AAD1XRL5"/>
<proteinExistence type="predicted"/>
<feature type="compositionally biased region" description="Basic and acidic residues" evidence="2">
    <location>
        <begin position="669"/>
        <end position="682"/>
    </location>
</feature>
<reference evidence="3" key="1">
    <citation type="submission" date="2023-07" db="EMBL/GenBank/DDBJ databases">
        <authorList>
            <consortium name="AG Swart"/>
            <person name="Singh M."/>
            <person name="Singh A."/>
            <person name="Seah K."/>
            <person name="Emmerich C."/>
        </authorList>
    </citation>
    <scope>NUCLEOTIDE SEQUENCE</scope>
    <source>
        <strain evidence="3">DP1</strain>
    </source>
</reference>
<feature type="region of interest" description="Disordered" evidence="2">
    <location>
        <begin position="663"/>
        <end position="700"/>
    </location>
</feature>